<evidence type="ECO:0000256" key="11">
    <source>
        <dbReference type="ARBA" id="ARBA00022741"/>
    </source>
</evidence>
<evidence type="ECO:0000256" key="3">
    <source>
        <dbReference type="ARBA" id="ARBA00022475"/>
    </source>
</evidence>
<keyword evidence="16" id="KW-0675">Receptor</keyword>
<evidence type="ECO:0000256" key="7">
    <source>
        <dbReference type="ARBA" id="ARBA00022679"/>
    </source>
</evidence>
<evidence type="ECO:0000256" key="14">
    <source>
        <dbReference type="ARBA" id="ARBA00022989"/>
    </source>
</evidence>
<keyword evidence="12" id="KW-0418">Kinase</keyword>
<evidence type="ECO:0000256" key="10">
    <source>
        <dbReference type="ARBA" id="ARBA00022737"/>
    </source>
</evidence>
<dbReference type="Pfam" id="PF00069">
    <property type="entry name" value="Pkinase"/>
    <property type="match status" value="1"/>
</dbReference>
<name>A0AA38ZR13_VITRO</name>
<keyword evidence="8" id="KW-0812">Transmembrane</keyword>
<reference evidence="21 22" key="1">
    <citation type="journal article" date="2023" name="BMC Biotechnol.">
        <title>Vitis rotundifolia cv Carlos genome sequencing.</title>
        <authorList>
            <person name="Huff M."/>
            <person name="Hulse-Kemp A."/>
            <person name="Scheffler B."/>
            <person name="Youngblood R."/>
            <person name="Simpson S."/>
            <person name="Babiker E."/>
            <person name="Staton M."/>
        </authorList>
    </citation>
    <scope>NUCLEOTIDE SEQUENCE [LARGE SCALE GENOMIC DNA]</scope>
    <source>
        <tissue evidence="21">Leaf</tissue>
    </source>
</reference>
<evidence type="ECO:0000256" key="12">
    <source>
        <dbReference type="ARBA" id="ARBA00022777"/>
    </source>
</evidence>
<dbReference type="SMART" id="SM00220">
    <property type="entry name" value="S_TKc"/>
    <property type="match status" value="1"/>
</dbReference>
<dbReference type="InterPro" id="IPR008271">
    <property type="entry name" value="Ser/Thr_kinase_AS"/>
</dbReference>
<dbReference type="FunFam" id="1.10.510.10:FF:000358">
    <property type="entry name" value="Putative leucine-rich repeat receptor-like serine/threonine-protein kinase"/>
    <property type="match status" value="1"/>
</dbReference>
<organism evidence="21 22">
    <name type="scientific">Vitis rotundifolia</name>
    <name type="common">Muscadine grape</name>
    <dbReference type="NCBI Taxonomy" id="103349"/>
    <lineage>
        <taxon>Eukaryota</taxon>
        <taxon>Viridiplantae</taxon>
        <taxon>Streptophyta</taxon>
        <taxon>Embryophyta</taxon>
        <taxon>Tracheophyta</taxon>
        <taxon>Spermatophyta</taxon>
        <taxon>Magnoliopsida</taxon>
        <taxon>eudicotyledons</taxon>
        <taxon>Gunneridae</taxon>
        <taxon>Pentapetalae</taxon>
        <taxon>rosids</taxon>
        <taxon>Vitales</taxon>
        <taxon>Vitaceae</taxon>
        <taxon>Viteae</taxon>
        <taxon>Vitis</taxon>
    </lineage>
</organism>
<comment type="catalytic activity">
    <reaction evidence="18">
        <text>L-threonyl-[protein] + ATP = O-phospho-L-threonyl-[protein] + ADP + H(+)</text>
        <dbReference type="Rhea" id="RHEA:46608"/>
        <dbReference type="Rhea" id="RHEA-COMP:11060"/>
        <dbReference type="Rhea" id="RHEA-COMP:11605"/>
        <dbReference type="ChEBI" id="CHEBI:15378"/>
        <dbReference type="ChEBI" id="CHEBI:30013"/>
        <dbReference type="ChEBI" id="CHEBI:30616"/>
        <dbReference type="ChEBI" id="CHEBI:61977"/>
        <dbReference type="ChEBI" id="CHEBI:456216"/>
        <dbReference type="EC" id="2.7.11.1"/>
    </reaction>
</comment>
<dbReference type="InterPro" id="IPR000719">
    <property type="entry name" value="Prot_kinase_dom"/>
</dbReference>
<dbReference type="PROSITE" id="PS00108">
    <property type="entry name" value="PROTEIN_KINASE_ST"/>
    <property type="match status" value="1"/>
</dbReference>
<dbReference type="GO" id="GO:0005886">
    <property type="term" value="C:plasma membrane"/>
    <property type="evidence" value="ECO:0007669"/>
    <property type="project" value="UniProtKB-SubCell"/>
</dbReference>
<dbReference type="GO" id="GO:0004674">
    <property type="term" value="F:protein serine/threonine kinase activity"/>
    <property type="evidence" value="ECO:0007669"/>
    <property type="project" value="UniProtKB-KW"/>
</dbReference>
<accession>A0AA38ZR13</accession>
<comment type="catalytic activity">
    <reaction evidence="19">
        <text>L-seryl-[protein] + ATP = O-phospho-L-seryl-[protein] + ADP + H(+)</text>
        <dbReference type="Rhea" id="RHEA:17989"/>
        <dbReference type="Rhea" id="RHEA-COMP:9863"/>
        <dbReference type="Rhea" id="RHEA-COMP:11604"/>
        <dbReference type="ChEBI" id="CHEBI:15378"/>
        <dbReference type="ChEBI" id="CHEBI:29999"/>
        <dbReference type="ChEBI" id="CHEBI:30616"/>
        <dbReference type="ChEBI" id="CHEBI:83421"/>
        <dbReference type="ChEBI" id="CHEBI:456216"/>
        <dbReference type="EC" id="2.7.11.1"/>
    </reaction>
</comment>
<proteinExistence type="predicted"/>
<evidence type="ECO:0000256" key="6">
    <source>
        <dbReference type="ARBA" id="ARBA00022614"/>
    </source>
</evidence>
<dbReference type="PROSITE" id="PS50011">
    <property type="entry name" value="PROTEIN_KINASE_DOM"/>
    <property type="match status" value="1"/>
</dbReference>
<dbReference type="EMBL" id="JARBHA010000009">
    <property type="protein sequence ID" value="KAJ9692833.1"/>
    <property type="molecule type" value="Genomic_DNA"/>
</dbReference>
<evidence type="ECO:0000256" key="4">
    <source>
        <dbReference type="ARBA" id="ARBA00022527"/>
    </source>
</evidence>
<evidence type="ECO:0000256" key="17">
    <source>
        <dbReference type="ARBA" id="ARBA00023180"/>
    </source>
</evidence>
<evidence type="ECO:0000256" key="2">
    <source>
        <dbReference type="ARBA" id="ARBA00012513"/>
    </source>
</evidence>
<dbReference type="Proteomes" id="UP001168098">
    <property type="component" value="Unassembled WGS sequence"/>
</dbReference>
<evidence type="ECO:0000256" key="9">
    <source>
        <dbReference type="ARBA" id="ARBA00022729"/>
    </source>
</evidence>
<comment type="caution">
    <text evidence="21">The sequence shown here is derived from an EMBL/GenBank/DDBJ whole genome shotgun (WGS) entry which is preliminary data.</text>
</comment>
<feature type="domain" description="Protein kinase" evidence="20">
    <location>
        <begin position="1"/>
        <end position="210"/>
    </location>
</feature>
<dbReference type="SUPFAM" id="SSF56112">
    <property type="entry name" value="Protein kinase-like (PK-like)"/>
    <property type="match status" value="1"/>
</dbReference>
<evidence type="ECO:0000256" key="19">
    <source>
        <dbReference type="ARBA" id="ARBA00048679"/>
    </source>
</evidence>
<dbReference type="PANTHER" id="PTHR48008">
    <property type="entry name" value="LEUCINE-RICH REPEAT RECEPTOR-LIKE PROTEIN KINASE IMK3-RELATED"/>
    <property type="match status" value="1"/>
</dbReference>
<evidence type="ECO:0000256" key="18">
    <source>
        <dbReference type="ARBA" id="ARBA00047899"/>
    </source>
</evidence>
<keyword evidence="11" id="KW-0547">Nucleotide-binding</keyword>
<dbReference type="AlphaFoldDB" id="A0AA38ZR13"/>
<keyword evidence="14" id="KW-1133">Transmembrane helix</keyword>
<keyword evidence="7" id="KW-0808">Transferase</keyword>
<dbReference type="EC" id="2.7.11.1" evidence="2"/>
<keyword evidence="6" id="KW-0433">Leucine-rich repeat</keyword>
<dbReference type="InterPro" id="IPR052451">
    <property type="entry name" value="Ser/Thr_kinase-like"/>
</dbReference>
<keyword evidence="22" id="KW-1185">Reference proteome</keyword>
<evidence type="ECO:0000259" key="20">
    <source>
        <dbReference type="PROSITE" id="PS50011"/>
    </source>
</evidence>
<protein>
    <recommendedName>
        <fullName evidence="2">non-specific serine/threonine protein kinase</fullName>
        <ecNumber evidence="2">2.7.11.1</ecNumber>
    </recommendedName>
</protein>
<keyword evidence="17" id="KW-0325">Glycoprotein</keyword>
<evidence type="ECO:0000313" key="22">
    <source>
        <dbReference type="Proteomes" id="UP001168098"/>
    </source>
</evidence>
<evidence type="ECO:0000256" key="13">
    <source>
        <dbReference type="ARBA" id="ARBA00022840"/>
    </source>
</evidence>
<evidence type="ECO:0000256" key="8">
    <source>
        <dbReference type="ARBA" id="ARBA00022692"/>
    </source>
</evidence>
<keyword evidence="13" id="KW-0067">ATP-binding</keyword>
<evidence type="ECO:0000256" key="5">
    <source>
        <dbReference type="ARBA" id="ARBA00022553"/>
    </source>
</evidence>
<evidence type="ECO:0000256" key="15">
    <source>
        <dbReference type="ARBA" id="ARBA00023136"/>
    </source>
</evidence>
<keyword evidence="5" id="KW-0597">Phosphoprotein</keyword>
<evidence type="ECO:0000256" key="1">
    <source>
        <dbReference type="ARBA" id="ARBA00004162"/>
    </source>
</evidence>
<keyword evidence="15" id="KW-0472">Membrane</keyword>
<dbReference type="GO" id="GO:0005524">
    <property type="term" value="F:ATP binding"/>
    <property type="evidence" value="ECO:0007669"/>
    <property type="project" value="UniProtKB-KW"/>
</dbReference>
<keyword evidence="4" id="KW-0723">Serine/threonine-protein kinase</keyword>
<dbReference type="PANTHER" id="PTHR48008:SF14">
    <property type="entry name" value="PROTEIN KINASE DOMAIN-CONTAINING PROTEIN"/>
    <property type="match status" value="1"/>
</dbReference>
<dbReference type="Gene3D" id="1.10.510.10">
    <property type="entry name" value="Transferase(Phosphotransferase) domain 1"/>
    <property type="match status" value="1"/>
</dbReference>
<keyword evidence="9" id="KW-0732">Signal</keyword>
<sequence length="215" mass="23975">MSNGSLEKWLYSHNYCLNLFQRVSIMLDVALALEYLHHSQSEPVVHCDLKPSNVLLDDDMVAHVGDFGLAKILVENKVVTQTKTLGTLGYIAPEYGSEGRVSTKGDVYSYGIMLLEIFTRKKPTDEMFSEELSLRQWVNASLPENVMEVVDGGLLSIEDGEAGGDVMATQSNLLLAIMELGLECSRDSPEERKGIKDVVVKLNKIKLQFLRRTHA</sequence>
<keyword evidence="10" id="KW-0677">Repeat</keyword>
<dbReference type="InterPro" id="IPR011009">
    <property type="entry name" value="Kinase-like_dom_sf"/>
</dbReference>
<comment type="subcellular location">
    <subcellularLocation>
        <location evidence="1">Cell membrane</location>
        <topology evidence="1">Single-pass membrane protein</topology>
    </subcellularLocation>
</comment>
<keyword evidence="3" id="KW-1003">Cell membrane</keyword>
<evidence type="ECO:0000256" key="16">
    <source>
        <dbReference type="ARBA" id="ARBA00023170"/>
    </source>
</evidence>
<gene>
    <name evidence="21" type="ORF">PVL29_011768</name>
</gene>
<evidence type="ECO:0000313" key="21">
    <source>
        <dbReference type="EMBL" id="KAJ9692833.1"/>
    </source>
</evidence>